<dbReference type="GeneID" id="36589619"/>
<keyword evidence="2" id="KW-1133">Transmembrane helix</keyword>
<feature type="transmembrane region" description="Helical" evidence="2">
    <location>
        <begin position="32"/>
        <end position="51"/>
    </location>
</feature>
<reference evidence="3 4" key="1">
    <citation type="submission" date="2016-04" db="EMBL/GenBank/DDBJ databases">
        <title>A degradative enzymes factory behind the ericoid mycorrhizal symbiosis.</title>
        <authorList>
            <consortium name="DOE Joint Genome Institute"/>
            <person name="Martino E."/>
            <person name="Morin E."/>
            <person name="Grelet G."/>
            <person name="Kuo A."/>
            <person name="Kohler A."/>
            <person name="Daghino S."/>
            <person name="Barry K."/>
            <person name="Choi C."/>
            <person name="Cichocki N."/>
            <person name="Clum A."/>
            <person name="Copeland A."/>
            <person name="Hainaut M."/>
            <person name="Haridas S."/>
            <person name="Labutti K."/>
            <person name="Lindquist E."/>
            <person name="Lipzen A."/>
            <person name="Khouja H.-R."/>
            <person name="Murat C."/>
            <person name="Ohm R."/>
            <person name="Olson A."/>
            <person name="Spatafora J."/>
            <person name="Veneault-Fourrey C."/>
            <person name="Henrissat B."/>
            <person name="Grigoriev I."/>
            <person name="Martin F."/>
            <person name="Perotto S."/>
        </authorList>
    </citation>
    <scope>NUCLEOTIDE SEQUENCE [LARGE SCALE GENOMIC DNA]</scope>
    <source>
        <strain evidence="3 4">E</strain>
    </source>
</reference>
<dbReference type="AlphaFoldDB" id="A0A2J6SQ30"/>
<feature type="compositionally biased region" description="Basic and acidic residues" evidence="1">
    <location>
        <begin position="262"/>
        <end position="276"/>
    </location>
</feature>
<feature type="transmembrane region" description="Helical" evidence="2">
    <location>
        <begin position="169"/>
        <end position="192"/>
    </location>
</feature>
<dbReference type="Proteomes" id="UP000235371">
    <property type="component" value="Unassembled WGS sequence"/>
</dbReference>
<evidence type="ECO:0000256" key="2">
    <source>
        <dbReference type="SAM" id="Phobius"/>
    </source>
</evidence>
<dbReference type="EMBL" id="KZ613895">
    <property type="protein sequence ID" value="PMD52892.1"/>
    <property type="molecule type" value="Genomic_DNA"/>
</dbReference>
<feature type="transmembrane region" description="Helical" evidence="2">
    <location>
        <begin position="212"/>
        <end position="236"/>
    </location>
</feature>
<dbReference type="RefSeq" id="XP_024729796.1">
    <property type="nucleotide sequence ID" value="XM_024881542.1"/>
</dbReference>
<feature type="region of interest" description="Disordered" evidence="1">
    <location>
        <begin position="54"/>
        <end position="107"/>
    </location>
</feature>
<feature type="transmembrane region" description="Helical" evidence="2">
    <location>
        <begin position="130"/>
        <end position="157"/>
    </location>
</feature>
<gene>
    <name evidence="3" type="ORF">K444DRAFT_619580</name>
</gene>
<keyword evidence="2" id="KW-0472">Membrane</keyword>
<proteinExistence type="predicted"/>
<dbReference type="OrthoDB" id="3541267at2759"/>
<evidence type="ECO:0000313" key="3">
    <source>
        <dbReference type="EMBL" id="PMD52892.1"/>
    </source>
</evidence>
<protein>
    <submittedName>
        <fullName evidence="3">Uncharacterized protein</fullName>
    </submittedName>
</protein>
<accession>A0A2J6SQ30</accession>
<evidence type="ECO:0000256" key="1">
    <source>
        <dbReference type="SAM" id="MobiDB-lite"/>
    </source>
</evidence>
<feature type="compositionally biased region" description="Basic and acidic residues" evidence="1">
    <location>
        <begin position="284"/>
        <end position="296"/>
    </location>
</feature>
<organism evidence="3 4">
    <name type="scientific">Hyaloscypha bicolor E</name>
    <dbReference type="NCBI Taxonomy" id="1095630"/>
    <lineage>
        <taxon>Eukaryota</taxon>
        <taxon>Fungi</taxon>
        <taxon>Dikarya</taxon>
        <taxon>Ascomycota</taxon>
        <taxon>Pezizomycotina</taxon>
        <taxon>Leotiomycetes</taxon>
        <taxon>Helotiales</taxon>
        <taxon>Hyaloscyphaceae</taxon>
        <taxon>Hyaloscypha</taxon>
        <taxon>Hyaloscypha bicolor</taxon>
    </lineage>
</organism>
<name>A0A2J6SQ30_9HELO</name>
<sequence length="296" mass="32077">MRSHSTTTNAPHHNDPACRQYALFFHDLTPTWSLFTPLIFAIIASVLTSWIRTIPPGKENGTKPNIEVTPPTPINDVEATAIPDSTTAGAGNGTEEQPPPYQPPVQETSTLALTSTPKPPKVPRSSAGRFVMGTAIFLAIIASLFLGALALQAVIFCQHWSPVSMFPRVIYWVVFGIPCGWTTVGASCWLMLLRDLWGPGARKKFPIQESALIYGLFCALLSPFILIGFVFGGGAVKAIEACQRRFCGDALEDEGDESEESIELREGSRMEDRTGLREGSGSGEEERIGLIGGVEK</sequence>
<keyword evidence="2" id="KW-0812">Transmembrane</keyword>
<evidence type="ECO:0000313" key="4">
    <source>
        <dbReference type="Proteomes" id="UP000235371"/>
    </source>
</evidence>
<dbReference type="InParanoid" id="A0A2J6SQ30"/>
<keyword evidence="4" id="KW-1185">Reference proteome</keyword>
<feature type="region of interest" description="Disordered" evidence="1">
    <location>
        <begin position="253"/>
        <end position="296"/>
    </location>
</feature>